<evidence type="ECO:0000256" key="3">
    <source>
        <dbReference type="ARBA" id="ARBA00023315"/>
    </source>
</evidence>
<evidence type="ECO:0000256" key="1">
    <source>
        <dbReference type="ARBA" id="ARBA00009861"/>
    </source>
</evidence>
<evidence type="ECO:0000313" key="5">
    <source>
        <dbReference type="Proteomes" id="UP000593564"/>
    </source>
</evidence>
<proteinExistence type="inferred from homology"/>
<protein>
    <submittedName>
        <fullName evidence="4">Uncharacterized protein</fullName>
    </submittedName>
</protein>
<dbReference type="PANTHER" id="PTHR31623:SF27">
    <property type="entry name" value="VINORINE SYNTHASE-LIKE"/>
    <property type="match status" value="1"/>
</dbReference>
<keyword evidence="5" id="KW-1185">Reference proteome</keyword>
<name>A0A7J7FYA7_CAMSI</name>
<organism evidence="4 5">
    <name type="scientific">Camellia sinensis</name>
    <name type="common">Tea plant</name>
    <name type="synonym">Thea sinensis</name>
    <dbReference type="NCBI Taxonomy" id="4442"/>
    <lineage>
        <taxon>Eukaryota</taxon>
        <taxon>Viridiplantae</taxon>
        <taxon>Streptophyta</taxon>
        <taxon>Embryophyta</taxon>
        <taxon>Tracheophyta</taxon>
        <taxon>Spermatophyta</taxon>
        <taxon>Magnoliopsida</taxon>
        <taxon>eudicotyledons</taxon>
        <taxon>Gunneridae</taxon>
        <taxon>Pentapetalae</taxon>
        <taxon>asterids</taxon>
        <taxon>Ericales</taxon>
        <taxon>Theaceae</taxon>
        <taxon>Camellia</taxon>
    </lineage>
</organism>
<sequence length="493" mass="54631">MHGAEMTGDPPVDGLPGLGPGRNWAEYVPPQTVKKLLGKAVLRWTELLDQATVEPVKLSDRRPERRGQPRWDSGATCQEMTGSGYGAQRIYKHNLKESICSKIIDIISRELIKPSSPTPSNLKNYKLSLFDQICPFQYVHLVLFSSLEEGTQVQQSEVSSMLRTSLSNTLTQFYPLAGRVKGESSVDCNDKGVDYIETRVDSQLLNIIDRPELDVLNQLIPYKLSVVVGLCISHKIADGCTLSTFIKGWAATARDKPSLVCPSFVSATLSPPREPIGFKHVGRILEAGLVTRRLVFSALTIAALKFEVVPYLAGIQPTRVEVVTALIWKKYGSIASTSMAFHPVNIRKRMVPALPEHCFGNLFLMANAVSNGEINLATLVTKLRVAIEKIDCDYVKERQGEDGFEVVMNDLKKIGELVSKGKVQVLRFSSWCGFPIYEADFGWVSIATMDTKNSIIIMDSKYPGGVEAWVTVHEQDMAILDQLETFISSFLTS</sequence>
<evidence type="ECO:0000256" key="2">
    <source>
        <dbReference type="ARBA" id="ARBA00022679"/>
    </source>
</evidence>
<dbReference type="AlphaFoldDB" id="A0A7J7FYA7"/>
<accession>A0A7J7FYA7</accession>
<evidence type="ECO:0000313" key="4">
    <source>
        <dbReference type="EMBL" id="KAF5933400.1"/>
    </source>
</evidence>
<dbReference type="Gene3D" id="3.30.559.10">
    <property type="entry name" value="Chloramphenicol acetyltransferase-like domain"/>
    <property type="match status" value="2"/>
</dbReference>
<comment type="caution">
    <text evidence="4">The sequence shown here is derived from an EMBL/GenBank/DDBJ whole genome shotgun (WGS) entry which is preliminary data.</text>
</comment>
<keyword evidence="3" id="KW-0012">Acyltransferase</keyword>
<reference evidence="5" key="1">
    <citation type="journal article" date="2020" name="Nat. Commun.">
        <title>Genome assembly of wild tea tree DASZ reveals pedigree and selection history of tea varieties.</title>
        <authorList>
            <person name="Zhang W."/>
            <person name="Zhang Y."/>
            <person name="Qiu H."/>
            <person name="Guo Y."/>
            <person name="Wan H."/>
            <person name="Zhang X."/>
            <person name="Scossa F."/>
            <person name="Alseekh S."/>
            <person name="Zhang Q."/>
            <person name="Wang P."/>
            <person name="Xu L."/>
            <person name="Schmidt M.H."/>
            <person name="Jia X."/>
            <person name="Li D."/>
            <person name="Zhu A."/>
            <person name="Guo F."/>
            <person name="Chen W."/>
            <person name="Ni D."/>
            <person name="Usadel B."/>
            <person name="Fernie A.R."/>
            <person name="Wen W."/>
        </authorList>
    </citation>
    <scope>NUCLEOTIDE SEQUENCE [LARGE SCALE GENOMIC DNA]</scope>
    <source>
        <strain evidence="5">cv. G240</strain>
    </source>
</reference>
<reference evidence="4 5" key="2">
    <citation type="submission" date="2020-07" db="EMBL/GenBank/DDBJ databases">
        <title>Genome assembly of wild tea tree DASZ reveals pedigree and selection history of tea varieties.</title>
        <authorList>
            <person name="Zhang W."/>
        </authorList>
    </citation>
    <scope>NUCLEOTIDE SEQUENCE [LARGE SCALE GENOMIC DNA]</scope>
    <source>
        <strain evidence="5">cv. G240</strain>
        <tissue evidence="4">Leaf</tissue>
    </source>
</reference>
<keyword evidence="2" id="KW-0808">Transferase</keyword>
<comment type="similarity">
    <text evidence="1">Belongs to the plant acyltransferase family.</text>
</comment>
<dbReference type="Pfam" id="PF02458">
    <property type="entry name" value="Transferase"/>
    <property type="match status" value="1"/>
</dbReference>
<dbReference type="GO" id="GO:0016746">
    <property type="term" value="F:acyltransferase activity"/>
    <property type="evidence" value="ECO:0007669"/>
    <property type="project" value="UniProtKB-KW"/>
</dbReference>
<dbReference type="Proteomes" id="UP000593564">
    <property type="component" value="Unassembled WGS sequence"/>
</dbReference>
<gene>
    <name evidence="4" type="ORF">HYC85_029571</name>
</gene>
<dbReference type="InterPro" id="IPR023213">
    <property type="entry name" value="CAT-like_dom_sf"/>
</dbReference>
<dbReference type="EMBL" id="JACBKZ010000014">
    <property type="protein sequence ID" value="KAF5933400.1"/>
    <property type="molecule type" value="Genomic_DNA"/>
</dbReference>
<dbReference type="PANTHER" id="PTHR31623">
    <property type="entry name" value="F21J9.9"/>
    <property type="match status" value="1"/>
</dbReference>